<keyword evidence="2" id="KW-0575">Peroxidase</keyword>
<name>A0A0M0I4L3_9VIBR</name>
<keyword evidence="2" id="KW-0560">Oxidoreductase</keyword>
<protein>
    <submittedName>
        <fullName evidence="2">Thioredoxin peroxidase</fullName>
    </submittedName>
</protein>
<dbReference type="GO" id="GO:0004601">
    <property type="term" value="F:peroxidase activity"/>
    <property type="evidence" value="ECO:0007669"/>
    <property type="project" value="UniProtKB-KW"/>
</dbReference>
<dbReference type="SUPFAM" id="SSF52833">
    <property type="entry name" value="Thioredoxin-like"/>
    <property type="match status" value="1"/>
</dbReference>
<dbReference type="AlphaFoldDB" id="A0A0M0I4L3"/>
<organism evidence="2 3">
    <name type="scientific">Vibrio hepatarius</name>
    <dbReference type="NCBI Taxonomy" id="171383"/>
    <lineage>
        <taxon>Bacteria</taxon>
        <taxon>Pseudomonadati</taxon>
        <taxon>Pseudomonadota</taxon>
        <taxon>Gammaproteobacteria</taxon>
        <taxon>Vibrionales</taxon>
        <taxon>Vibrionaceae</taxon>
        <taxon>Vibrio</taxon>
        <taxon>Vibrio oreintalis group</taxon>
    </lineage>
</organism>
<proteinExistence type="predicted"/>
<dbReference type="OrthoDB" id="9809746at2"/>
<sequence length="179" mass="20000">MAHSVKLKAGDTFPKIEATLLDGSVVTLGKPQEQGVWQAVFVYRGKHCPLCTKYLNEIESYKQAFLDAGVEVLAVSADSKQQLQEHVTQLDVSFPIAYGLSEQQMKELGVYISVPRSEQETDHNFSEPGLFVVNENGELHVVDLSNNPFIRPELGALTRGLAWIRDPNNHYPIRGTLDY</sequence>
<dbReference type="Gene3D" id="3.40.30.10">
    <property type="entry name" value="Glutaredoxin"/>
    <property type="match status" value="1"/>
</dbReference>
<reference evidence="3" key="1">
    <citation type="submission" date="2015-08" db="EMBL/GenBank/DDBJ databases">
        <title>Vibrio galatheae sp. nov., a novel member of the Vibrionaceae family isolated from the Solomon Islands.</title>
        <authorList>
            <person name="Giubergia S."/>
            <person name="Machado H."/>
            <person name="Mateiu R.V."/>
            <person name="Gram L."/>
        </authorList>
    </citation>
    <scope>NUCLEOTIDE SEQUENCE [LARGE SCALE GENOMIC DNA]</scope>
    <source>
        <strain evidence="3">DSM 19134</strain>
    </source>
</reference>
<comment type="caution">
    <text evidence="2">The sequence shown here is derived from an EMBL/GenBank/DDBJ whole genome shotgun (WGS) entry which is preliminary data.</text>
</comment>
<dbReference type="STRING" id="171383.AKJ31_00395"/>
<dbReference type="PATRIC" id="fig|171383.3.peg.81"/>
<feature type="domain" description="Thioredoxin" evidence="1">
    <location>
        <begin position="7"/>
        <end position="166"/>
    </location>
</feature>
<dbReference type="EMBL" id="LHPI01000001">
    <property type="protein sequence ID" value="KOO08863.1"/>
    <property type="molecule type" value="Genomic_DNA"/>
</dbReference>
<evidence type="ECO:0000313" key="2">
    <source>
        <dbReference type="EMBL" id="KOO08863.1"/>
    </source>
</evidence>
<gene>
    <name evidence="2" type="ORF">AKJ31_00395</name>
</gene>
<dbReference type="Proteomes" id="UP000037530">
    <property type="component" value="Unassembled WGS sequence"/>
</dbReference>
<evidence type="ECO:0000313" key="3">
    <source>
        <dbReference type="Proteomes" id="UP000037530"/>
    </source>
</evidence>
<dbReference type="PROSITE" id="PS51352">
    <property type="entry name" value="THIOREDOXIN_2"/>
    <property type="match status" value="1"/>
</dbReference>
<dbReference type="InterPro" id="IPR036249">
    <property type="entry name" value="Thioredoxin-like_sf"/>
</dbReference>
<accession>A0A0M0I4L3</accession>
<evidence type="ECO:0000259" key="1">
    <source>
        <dbReference type="PROSITE" id="PS51352"/>
    </source>
</evidence>
<dbReference type="Pfam" id="PF00578">
    <property type="entry name" value="AhpC-TSA"/>
    <property type="match status" value="1"/>
</dbReference>
<dbReference type="InterPro" id="IPR000866">
    <property type="entry name" value="AhpC/TSA"/>
</dbReference>
<keyword evidence="3" id="KW-1185">Reference proteome</keyword>
<dbReference type="RefSeq" id="WP_053407117.1">
    <property type="nucleotide sequence ID" value="NZ_DAIPHI010000005.1"/>
</dbReference>
<dbReference type="InterPro" id="IPR013766">
    <property type="entry name" value="Thioredoxin_domain"/>
</dbReference>